<protein>
    <submittedName>
        <fullName evidence="2">Uncharacterized protein</fullName>
    </submittedName>
</protein>
<dbReference type="Proteomes" id="UP000054937">
    <property type="component" value="Unassembled WGS sequence"/>
</dbReference>
<proteinExistence type="predicted"/>
<keyword evidence="3" id="KW-1185">Reference proteome</keyword>
<sequence length="286" mass="33868">MAMYKILLQDTYYMLTISPVNLVNNFSDKDFYHTTFIVQQQNQIKGLQQQYTIKSKWKQMLQRQKDEIQQIAEQPDTALYSREKNLENAKSKHKRSRIQFVLFEIILSFLVFFLINLAVIVFFIIAFLTLPIFVIILINKLPGIQSQNIRFTEEELDRLVPITNEIIYGFVKDYKLDFIWTKYQVNVDDYQILTEKIWQEMFLNKNILIGFQHITLNLKEQTAQISLDILLNQVLKTAQLSMLDMLDQQTILFLKQNNLPQEFLPGLNLTLNGVELTKFKIKNKNK</sequence>
<keyword evidence="1" id="KW-0812">Transmembrane</keyword>
<evidence type="ECO:0000313" key="3">
    <source>
        <dbReference type="Proteomes" id="UP000054937"/>
    </source>
</evidence>
<dbReference type="AlphaFoldDB" id="A0A0V0QML9"/>
<keyword evidence="1" id="KW-0472">Membrane</keyword>
<comment type="caution">
    <text evidence="2">The sequence shown here is derived from an EMBL/GenBank/DDBJ whole genome shotgun (WGS) entry which is preliminary data.</text>
</comment>
<name>A0A0V0QML9_PSEPJ</name>
<organism evidence="2 3">
    <name type="scientific">Pseudocohnilembus persalinus</name>
    <name type="common">Ciliate</name>
    <dbReference type="NCBI Taxonomy" id="266149"/>
    <lineage>
        <taxon>Eukaryota</taxon>
        <taxon>Sar</taxon>
        <taxon>Alveolata</taxon>
        <taxon>Ciliophora</taxon>
        <taxon>Intramacronucleata</taxon>
        <taxon>Oligohymenophorea</taxon>
        <taxon>Scuticociliatia</taxon>
        <taxon>Philasterida</taxon>
        <taxon>Pseudocohnilembidae</taxon>
        <taxon>Pseudocohnilembus</taxon>
    </lineage>
</organism>
<keyword evidence="1" id="KW-1133">Transmembrane helix</keyword>
<evidence type="ECO:0000313" key="2">
    <source>
        <dbReference type="EMBL" id="KRX03502.1"/>
    </source>
</evidence>
<gene>
    <name evidence="2" type="ORF">PPERSA_02881</name>
</gene>
<dbReference type="InParanoid" id="A0A0V0QML9"/>
<dbReference type="EMBL" id="LDAU01000131">
    <property type="protein sequence ID" value="KRX03502.1"/>
    <property type="molecule type" value="Genomic_DNA"/>
</dbReference>
<feature type="transmembrane region" description="Helical" evidence="1">
    <location>
        <begin position="121"/>
        <end position="141"/>
    </location>
</feature>
<feature type="transmembrane region" description="Helical" evidence="1">
    <location>
        <begin position="98"/>
        <end position="115"/>
    </location>
</feature>
<evidence type="ECO:0000256" key="1">
    <source>
        <dbReference type="SAM" id="Phobius"/>
    </source>
</evidence>
<accession>A0A0V0QML9</accession>
<reference evidence="2 3" key="1">
    <citation type="journal article" date="2015" name="Sci. Rep.">
        <title>Genome of the facultative scuticociliatosis pathogen Pseudocohnilembus persalinus provides insight into its virulence through horizontal gene transfer.</title>
        <authorList>
            <person name="Xiong J."/>
            <person name="Wang G."/>
            <person name="Cheng J."/>
            <person name="Tian M."/>
            <person name="Pan X."/>
            <person name="Warren A."/>
            <person name="Jiang C."/>
            <person name="Yuan D."/>
            <person name="Miao W."/>
        </authorList>
    </citation>
    <scope>NUCLEOTIDE SEQUENCE [LARGE SCALE GENOMIC DNA]</scope>
    <source>
        <strain evidence="2">36N120E</strain>
    </source>
</reference>